<dbReference type="Proteomes" id="UP001295469">
    <property type="component" value="Chromosome A08"/>
</dbReference>
<feature type="non-terminal residue" evidence="1">
    <location>
        <position position="66"/>
    </location>
</feature>
<name>A0A817A1P1_BRANA</name>
<gene>
    <name evidence="1" type="ORF">DARMORV10_A08P15800.1</name>
</gene>
<reference evidence="1" key="1">
    <citation type="submission" date="2021-01" db="EMBL/GenBank/DDBJ databases">
        <authorList>
            <consortium name="Genoscope - CEA"/>
            <person name="William W."/>
        </authorList>
    </citation>
    <scope>NUCLEOTIDE SEQUENCE</scope>
</reference>
<evidence type="ECO:0000313" key="1">
    <source>
        <dbReference type="EMBL" id="CAF2238078.1"/>
    </source>
</evidence>
<sequence>MWIQQELKVFSMDTGDDKTLMPYEINEDSQEYIKKQIDQADKRGQRDKWLLYPTKNIYEMKASTQV</sequence>
<dbReference type="AlphaFoldDB" id="A0A817A1P1"/>
<proteinExistence type="predicted"/>
<accession>A0A817A1P1</accession>
<dbReference type="EMBL" id="HG994362">
    <property type="protein sequence ID" value="CAF2238078.1"/>
    <property type="molecule type" value="Genomic_DNA"/>
</dbReference>
<protein>
    <submittedName>
        <fullName evidence="1">(rape) hypothetical protein</fullName>
    </submittedName>
</protein>
<organism evidence="1">
    <name type="scientific">Brassica napus</name>
    <name type="common">Rape</name>
    <dbReference type="NCBI Taxonomy" id="3708"/>
    <lineage>
        <taxon>Eukaryota</taxon>
        <taxon>Viridiplantae</taxon>
        <taxon>Streptophyta</taxon>
        <taxon>Embryophyta</taxon>
        <taxon>Tracheophyta</taxon>
        <taxon>Spermatophyta</taxon>
        <taxon>Magnoliopsida</taxon>
        <taxon>eudicotyledons</taxon>
        <taxon>Gunneridae</taxon>
        <taxon>Pentapetalae</taxon>
        <taxon>rosids</taxon>
        <taxon>malvids</taxon>
        <taxon>Brassicales</taxon>
        <taxon>Brassicaceae</taxon>
        <taxon>Brassiceae</taxon>
        <taxon>Brassica</taxon>
    </lineage>
</organism>